<proteinExistence type="predicted"/>
<dbReference type="InterPro" id="IPR005149">
    <property type="entry name" value="Tscrpt_reg_PadR_N"/>
</dbReference>
<dbReference type="Pfam" id="PF03551">
    <property type="entry name" value="PadR"/>
    <property type="match status" value="1"/>
</dbReference>
<evidence type="ECO:0000313" key="2">
    <source>
        <dbReference type="EMBL" id="TXC65101.1"/>
    </source>
</evidence>
<comment type="caution">
    <text evidence="2">The sequence shown here is derived from an EMBL/GenBank/DDBJ whole genome shotgun (WGS) entry which is preliminary data.</text>
</comment>
<dbReference type="InterPro" id="IPR036388">
    <property type="entry name" value="WH-like_DNA-bd_sf"/>
</dbReference>
<organism evidence="2 3">
    <name type="scientific">Allosphingosinicella ginsenosidimutans</name>
    <dbReference type="NCBI Taxonomy" id="1176539"/>
    <lineage>
        <taxon>Bacteria</taxon>
        <taxon>Pseudomonadati</taxon>
        <taxon>Pseudomonadota</taxon>
        <taxon>Alphaproteobacteria</taxon>
        <taxon>Sphingomonadales</taxon>
        <taxon>Sphingomonadaceae</taxon>
        <taxon>Allosphingosinicella</taxon>
    </lineage>
</organism>
<reference evidence="2 3" key="1">
    <citation type="journal article" date="2015" name="J. Microbiol.">
        <title>Sphingosinicella ginsenosidimutans sp. nov., with ginsenoside converting activity.</title>
        <authorList>
            <person name="Kim J.K."/>
            <person name="Kang M.S."/>
            <person name="Park S.C."/>
            <person name="Kim K.M."/>
            <person name="Choi K."/>
            <person name="Yoon M.H."/>
            <person name="Im W.T."/>
        </authorList>
    </citation>
    <scope>NUCLEOTIDE SEQUENCE [LARGE SCALE GENOMIC DNA]</scope>
    <source>
        <strain evidence="2 3">BS-11</strain>
    </source>
</reference>
<dbReference type="OrthoDB" id="9814826at2"/>
<dbReference type="PANTHER" id="PTHR43252:SF7">
    <property type="entry name" value="TRANSCRIPTIONAL REGULATOR YQJI"/>
    <property type="match status" value="1"/>
</dbReference>
<evidence type="ECO:0000259" key="1">
    <source>
        <dbReference type="Pfam" id="PF03551"/>
    </source>
</evidence>
<dbReference type="Proteomes" id="UP000321249">
    <property type="component" value="Unassembled WGS sequence"/>
</dbReference>
<dbReference type="InterPro" id="IPR036390">
    <property type="entry name" value="WH_DNA-bd_sf"/>
</dbReference>
<evidence type="ECO:0000313" key="3">
    <source>
        <dbReference type="Proteomes" id="UP000321249"/>
    </source>
</evidence>
<protein>
    <submittedName>
        <fullName evidence="2">PadR family transcriptional regulator</fullName>
    </submittedName>
</protein>
<dbReference type="SUPFAM" id="SSF46785">
    <property type="entry name" value="Winged helix' DNA-binding domain"/>
    <property type="match status" value="1"/>
</dbReference>
<keyword evidence="3" id="KW-1185">Reference proteome</keyword>
<dbReference type="PANTHER" id="PTHR43252">
    <property type="entry name" value="TRANSCRIPTIONAL REGULATOR YQJI"/>
    <property type="match status" value="1"/>
</dbReference>
<accession>A0A5C6TZB4</accession>
<gene>
    <name evidence="2" type="ORF">FRZ32_14715</name>
</gene>
<name>A0A5C6TZB4_9SPHN</name>
<dbReference type="EMBL" id="VOQQ01000001">
    <property type="protein sequence ID" value="TXC65101.1"/>
    <property type="molecule type" value="Genomic_DNA"/>
</dbReference>
<feature type="domain" description="Transcription regulator PadR N-terminal" evidence="1">
    <location>
        <begin position="71"/>
        <end position="141"/>
    </location>
</feature>
<dbReference type="Gene3D" id="1.10.10.10">
    <property type="entry name" value="Winged helix-like DNA-binding domain superfamily/Winged helix DNA-binding domain"/>
    <property type="match status" value="1"/>
</dbReference>
<sequence length="220" mass="23707">MRFRMYGGGCGPRGFEFPEAIFAMGMGRGRHGWGGRHGPGGDWGDWGGWGGGPRHGRRGRMFDAGELRLVLLKLIADEPRHGYDLIRAVEELTHGVYAPSPGVVYPTLTMLQDMGLIEEAGEGGPRKAFAATEEGRAHLAENGDQVDGLFARLEGLGSDRRRAGGAPIQRAVGNLLSAVWHRVTRDGVGEKTLHDIAAILDEAAQKIERVKGDEKEGDSA</sequence>
<dbReference type="AlphaFoldDB" id="A0A5C6TZB4"/>